<evidence type="ECO:0000313" key="8">
    <source>
        <dbReference type="Proteomes" id="UP000622860"/>
    </source>
</evidence>
<evidence type="ECO:0000256" key="6">
    <source>
        <dbReference type="ARBA" id="ARBA00023136"/>
    </source>
</evidence>
<keyword evidence="4" id="KW-0808">Transferase</keyword>
<sequence>MFTLNELEKQMDEPVVILKTSSCRVNFNVLDNRTNLNFEPVNLLQWIQSIYHLATCDKLFVDNYFGFLASTNFKPNVQCIQLWHAAGAIKQFGLKDKSITTRSKNAYKRFNKVYGRFTHVTVGSEKMAAIFRQSFGISNDVIVRSGIPRSDFFFNNQKKRMIEQSLQSVYPAIKRKKVILYAPTYRDDELNKTDIVLEIQKLNEAFIDEYILFLRLHPAIKNDFSNNYNDFVYDVSNYTDINHLLVVTDILITDYSSIPFEFSLLERPMIFFAYDLEKYGETRGFWEDYETLVPGPVVRNTNDLIHAIQENKFDLQRVKDFASQWNQYSRGSSSKALINTLYTEEEQYRAVDQN</sequence>
<dbReference type="InterPro" id="IPR007554">
    <property type="entry name" value="Glycerophosphate_synth"/>
</dbReference>
<evidence type="ECO:0000256" key="4">
    <source>
        <dbReference type="ARBA" id="ARBA00022679"/>
    </source>
</evidence>
<dbReference type="Gene3D" id="3.40.50.12580">
    <property type="match status" value="1"/>
</dbReference>
<keyword evidence="6" id="KW-0472">Membrane</keyword>
<dbReference type="PANTHER" id="PTHR37316">
    <property type="entry name" value="TEICHOIC ACID GLYCEROL-PHOSPHATE PRIMASE"/>
    <property type="match status" value="1"/>
</dbReference>
<name>A0A917HB20_9BACI</name>
<dbReference type="InterPro" id="IPR051612">
    <property type="entry name" value="Teichoic_Acid_Biosynth"/>
</dbReference>
<dbReference type="GO" id="GO:0019350">
    <property type="term" value="P:teichoic acid biosynthetic process"/>
    <property type="evidence" value="ECO:0007669"/>
    <property type="project" value="UniProtKB-KW"/>
</dbReference>
<comment type="caution">
    <text evidence="7">The sequence shown here is derived from an EMBL/GenBank/DDBJ whole genome shotgun (WGS) entry which is preliminary data.</text>
</comment>
<organism evidence="7 8">
    <name type="scientific">Virgibacillus oceani</name>
    <dbReference type="NCBI Taxonomy" id="1479511"/>
    <lineage>
        <taxon>Bacteria</taxon>
        <taxon>Bacillati</taxon>
        <taxon>Bacillota</taxon>
        <taxon>Bacilli</taxon>
        <taxon>Bacillales</taxon>
        <taxon>Bacillaceae</taxon>
        <taxon>Virgibacillus</taxon>
    </lineage>
</organism>
<dbReference type="EMBL" id="BMFR01000005">
    <property type="protein sequence ID" value="GGG73465.1"/>
    <property type="molecule type" value="Genomic_DNA"/>
</dbReference>
<reference evidence="7" key="1">
    <citation type="journal article" date="2014" name="Int. J. Syst. Evol. Microbiol.">
        <title>Complete genome sequence of Corynebacterium casei LMG S-19264T (=DSM 44701T), isolated from a smear-ripened cheese.</title>
        <authorList>
            <consortium name="US DOE Joint Genome Institute (JGI-PGF)"/>
            <person name="Walter F."/>
            <person name="Albersmeier A."/>
            <person name="Kalinowski J."/>
            <person name="Ruckert C."/>
        </authorList>
    </citation>
    <scope>NUCLEOTIDE SEQUENCE</scope>
    <source>
        <strain evidence="7">CGMCC 1.12754</strain>
    </source>
</reference>
<dbReference type="InterPro" id="IPR043149">
    <property type="entry name" value="TagF_N"/>
</dbReference>
<proteinExistence type="inferred from homology"/>
<dbReference type="Pfam" id="PF04464">
    <property type="entry name" value="Glyphos_transf"/>
    <property type="match status" value="1"/>
</dbReference>
<comment type="similarity">
    <text evidence="2">Belongs to the CDP-glycerol glycerophosphotransferase family.</text>
</comment>
<dbReference type="GO" id="GO:0047355">
    <property type="term" value="F:CDP-glycerol glycerophosphotransferase activity"/>
    <property type="evidence" value="ECO:0007669"/>
    <property type="project" value="InterPro"/>
</dbReference>
<dbReference type="GO" id="GO:0005886">
    <property type="term" value="C:plasma membrane"/>
    <property type="evidence" value="ECO:0007669"/>
    <property type="project" value="UniProtKB-SubCell"/>
</dbReference>
<evidence type="ECO:0000256" key="1">
    <source>
        <dbReference type="ARBA" id="ARBA00004202"/>
    </source>
</evidence>
<gene>
    <name evidence="7" type="primary">tagB</name>
    <name evidence="7" type="ORF">GCM10011398_17410</name>
</gene>
<dbReference type="SUPFAM" id="SSF53756">
    <property type="entry name" value="UDP-Glycosyltransferase/glycogen phosphorylase"/>
    <property type="match status" value="1"/>
</dbReference>
<evidence type="ECO:0008006" key="9">
    <source>
        <dbReference type="Google" id="ProtNLM"/>
    </source>
</evidence>
<evidence type="ECO:0000313" key="7">
    <source>
        <dbReference type="EMBL" id="GGG73465.1"/>
    </source>
</evidence>
<evidence type="ECO:0000256" key="3">
    <source>
        <dbReference type="ARBA" id="ARBA00022475"/>
    </source>
</evidence>
<evidence type="ECO:0000256" key="5">
    <source>
        <dbReference type="ARBA" id="ARBA00022944"/>
    </source>
</evidence>
<keyword evidence="8" id="KW-1185">Reference proteome</keyword>
<dbReference type="PANTHER" id="PTHR37316:SF1">
    <property type="entry name" value="TEICHOIC ACID GLYCEROL-PHOSPHATE PRIMASE"/>
    <property type="match status" value="1"/>
</dbReference>
<keyword evidence="3" id="KW-1003">Cell membrane</keyword>
<dbReference type="Gene3D" id="3.40.50.11820">
    <property type="match status" value="1"/>
</dbReference>
<comment type="subcellular location">
    <subcellularLocation>
        <location evidence="1">Cell membrane</location>
        <topology evidence="1">Peripheral membrane protein</topology>
    </subcellularLocation>
</comment>
<evidence type="ECO:0000256" key="2">
    <source>
        <dbReference type="ARBA" id="ARBA00010488"/>
    </source>
</evidence>
<protein>
    <recommendedName>
        <fullName evidence="9">CDP-glycerol:glycerophosphate glycerophosphotransferase</fullName>
    </recommendedName>
</protein>
<dbReference type="InterPro" id="IPR043148">
    <property type="entry name" value="TagF_C"/>
</dbReference>
<keyword evidence="5" id="KW-0777">Teichoic acid biosynthesis</keyword>
<accession>A0A917HB20</accession>
<dbReference type="AlphaFoldDB" id="A0A917HB20"/>
<dbReference type="Proteomes" id="UP000622860">
    <property type="component" value="Unassembled WGS sequence"/>
</dbReference>
<reference evidence="7" key="2">
    <citation type="submission" date="2020-09" db="EMBL/GenBank/DDBJ databases">
        <authorList>
            <person name="Sun Q."/>
            <person name="Zhou Y."/>
        </authorList>
    </citation>
    <scope>NUCLEOTIDE SEQUENCE</scope>
    <source>
        <strain evidence="7">CGMCC 1.12754</strain>
    </source>
</reference>